<keyword evidence="11" id="KW-1185">Reference proteome</keyword>
<dbReference type="GO" id="GO:0005525">
    <property type="term" value="F:GTP binding"/>
    <property type="evidence" value="ECO:0007669"/>
    <property type="project" value="UniProtKB-KW"/>
</dbReference>
<dbReference type="Proteomes" id="UP000789572">
    <property type="component" value="Unassembled WGS sequence"/>
</dbReference>
<organism evidence="10 11">
    <name type="scientific">Paraglomus occultum</name>
    <dbReference type="NCBI Taxonomy" id="144539"/>
    <lineage>
        <taxon>Eukaryota</taxon>
        <taxon>Fungi</taxon>
        <taxon>Fungi incertae sedis</taxon>
        <taxon>Mucoromycota</taxon>
        <taxon>Glomeromycotina</taxon>
        <taxon>Glomeromycetes</taxon>
        <taxon>Paraglomerales</taxon>
        <taxon>Paraglomeraceae</taxon>
        <taxon>Paraglomus</taxon>
    </lineage>
</organism>
<dbReference type="Pfam" id="PF07683">
    <property type="entry name" value="CobW_C"/>
    <property type="match status" value="1"/>
</dbReference>
<evidence type="ECO:0000256" key="5">
    <source>
        <dbReference type="ARBA" id="ARBA00023186"/>
    </source>
</evidence>
<keyword evidence="3" id="KW-0862">Zinc</keyword>
<reference evidence="10" key="1">
    <citation type="submission" date="2021-06" db="EMBL/GenBank/DDBJ databases">
        <authorList>
            <person name="Kallberg Y."/>
            <person name="Tangrot J."/>
            <person name="Rosling A."/>
        </authorList>
    </citation>
    <scope>NUCLEOTIDE SEQUENCE</scope>
    <source>
        <strain evidence="10">IA702</strain>
    </source>
</reference>
<keyword evidence="1" id="KW-0547">Nucleotide-binding</keyword>
<evidence type="ECO:0000256" key="6">
    <source>
        <dbReference type="ARBA" id="ARBA00034320"/>
    </source>
</evidence>
<accession>A0A9N8VMF9</accession>
<dbReference type="GO" id="GO:0016787">
    <property type="term" value="F:hydrolase activity"/>
    <property type="evidence" value="ECO:0007669"/>
    <property type="project" value="UniProtKB-KW"/>
</dbReference>
<evidence type="ECO:0000256" key="1">
    <source>
        <dbReference type="ARBA" id="ARBA00022741"/>
    </source>
</evidence>
<dbReference type="InterPro" id="IPR036627">
    <property type="entry name" value="CobW-likC_sf"/>
</dbReference>
<dbReference type="CDD" id="cd03112">
    <property type="entry name" value="CobW-like"/>
    <property type="match status" value="1"/>
</dbReference>
<keyword evidence="5" id="KW-0143">Chaperone</keyword>
<dbReference type="InterPro" id="IPR003495">
    <property type="entry name" value="CobW/HypB/UreG_nucleotide-bd"/>
</dbReference>
<evidence type="ECO:0000256" key="7">
    <source>
        <dbReference type="ARBA" id="ARBA00049117"/>
    </source>
</evidence>
<dbReference type="EMBL" id="CAJVPJ010000027">
    <property type="protein sequence ID" value="CAG8459983.1"/>
    <property type="molecule type" value="Genomic_DNA"/>
</dbReference>
<evidence type="ECO:0000259" key="8">
    <source>
        <dbReference type="Pfam" id="PF02492"/>
    </source>
</evidence>
<dbReference type="PANTHER" id="PTHR13748">
    <property type="entry name" value="COBW-RELATED"/>
    <property type="match status" value="1"/>
</dbReference>
<name>A0A9N8VMF9_9GLOM</name>
<dbReference type="Gene3D" id="3.40.50.300">
    <property type="entry name" value="P-loop containing nucleotide triphosphate hydrolases"/>
    <property type="match status" value="1"/>
</dbReference>
<evidence type="ECO:0000256" key="2">
    <source>
        <dbReference type="ARBA" id="ARBA00022801"/>
    </source>
</evidence>
<dbReference type="SUPFAM" id="SSF52540">
    <property type="entry name" value="P-loop containing nucleoside triphosphate hydrolases"/>
    <property type="match status" value="1"/>
</dbReference>
<dbReference type="AlphaFoldDB" id="A0A9N8VMF9"/>
<dbReference type="OrthoDB" id="258627at2759"/>
<proteinExistence type="inferred from homology"/>
<dbReference type="PANTHER" id="PTHR13748:SF31">
    <property type="entry name" value="ZINC-REGULATED GTPASE METALLOPROTEIN ACTIVATOR 1A-RELATED"/>
    <property type="match status" value="1"/>
</dbReference>
<evidence type="ECO:0000259" key="9">
    <source>
        <dbReference type="Pfam" id="PF07683"/>
    </source>
</evidence>
<dbReference type="InterPro" id="IPR051316">
    <property type="entry name" value="Zinc-reg_GTPase_activator"/>
</dbReference>
<comment type="similarity">
    <text evidence="6">Belongs to the SIMIBI class G3E GTPase family. ZNG1 subfamily.</text>
</comment>
<gene>
    <name evidence="10" type="ORF">POCULU_LOCUS507</name>
</gene>
<dbReference type="InterPro" id="IPR027417">
    <property type="entry name" value="P-loop_NTPase"/>
</dbReference>
<dbReference type="InterPro" id="IPR011629">
    <property type="entry name" value="CobW-like_C"/>
</dbReference>
<dbReference type="Gene3D" id="3.30.1220.10">
    <property type="entry name" value="CobW-like, C-terminal domain"/>
    <property type="match status" value="1"/>
</dbReference>
<evidence type="ECO:0000313" key="11">
    <source>
        <dbReference type="Proteomes" id="UP000789572"/>
    </source>
</evidence>
<feature type="domain" description="CobW/HypB/UreG nucleotide-binding" evidence="8">
    <location>
        <begin position="35"/>
        <end position="221"/>
    </location>
</feature>
<protein>
    <submittedName>
        <fullName evidence="10">3009_t:CDS:1</fullName>
    </submittedName>
</protein>
<evidence type="ECO:0000256" key="3">
    <source>
        <dbReference type="ARBA" id="ARBA00022833"/>
    </source>
</evidence>
<evidence type="ECO:0000313" key="10">
    <source>
        <dbReference type="EMBL" id="CAG8459983.1"/>
    </source>
</evidence>
<keyword evidence="2" id="KW-0378">Hydrolase</keyword>
<keyword evidence="4" id="KW-0342">GTP-binding</keyword>
<evidence type="ECO:0000256" key="4">
    <source>
        <dbReference type="ARBA" id="ARBA00023134"/>
    </source>
</evidence>
<comment type="caution">
    <text evidence="10">The sequence shown here is derived from an EMBL/GenBank/DDBJ whole genome shotgun (WGS) entry which is preliminary data.</text>
</comment>
<dbReference type="Pfam" id="PF02492">
    <property type="entry name" value="cobW"/>
    <property type="match status" value="1"/>
</dbReference>
<dbReference type="SUPFAM" id="SSF90002">
    <property type="entry name" value="Hypothetical protein YjiA, C-terminal domain"/>
    <property type="match status" value="1"/>
</dbReference>
<dbReference type="GO" id="GO:0005737">
    <property type="term" value="C:cytoplasm"/>
    <property type="evidence" value="ECO:0007669"/>
    <property type="project" value="TreeGrafter"/>
</dbReference>
<sequence length="375" mass="42218">MISLPSMDDDDIPELIEERLETLPTETEPVTEKVPVTIVTGFLGSGKTTLLNYILTEQHGKRIAVILNEFGESSGIEKPISIGVEGELFEEWLELSNGCLCCSIVDKGVKAIENLMQKKGKFDYILLETTGLADPGPIASMFWLDEALCSDIYLDGIVTLVDAKHILQYIAETTKDHSINEATRQIATADRIIINKTDLVTPLELDTIERQLRSINATAEIRQTQRSRVPLDFILDIHAFDINVHSQTLTASDEKPDHPHLDENVRTVCLVLPHPSINISVMEEWIQRLLWDKTIPNTTSNIVVLRLKGILTPEDSPLTRIIVQGVQELYDFQYAKANAGDKVTEDKLVLIGRNLDRQLLKNSLWQWMGWQLSDI</sequence>
<feature type="domain" description="CobW C-terminal" evidence="9">
    <location>
        <begin position="302"/>
        <end position="364"/>
    </location>
</feature>
<comment type="catalytic activity">
    <reaction evidence="7">
        <text>GTP + H2O = GDP + phosphate + H(+)</text>
        <dbReference type="Rhea" id="RHEA:19669"/>
        <dbReference type="ChEBI" id="CHEBI:15377"/>
        <dbReference type="ChEBI" id="CHEBI:15378"/>
        <dbReference type="ChEBI" id="CHEBI:37565"/>
        <dbReference type="ChEBI" id="CHEBI:43474"/>
        <dbReference type="ChEBI" id="CHEBI:58189"/>
    </reaction>
    <physiologicalReaction direction="left-to-right" evidence="7">
        <dbReference type="Rhea" id="RHEA:19670"/>
    </physiologicalReaction>
</comment>